<feature type="compositionally biased region" description="Basic and acidic residues" evidence="1">
    <location>
        <begin position="1"/>
        <end position="17"/>
    </location>
</feature>
<feature type="region of interest" description="Disordered" evidence="1">
    <location>
        <begin position="1"/>
        <end position="20"/>
    </location>
</feature>
<comment type="caution">
    <text evidence="2">The sequence shown here is derived from an EMBL/GenBank/DDBJ whole genome shotgun (WGS) entry which is preliminary data.</text>
</comment>
<gene>
    <name evidence="2" type="ORF">NN4_83480</name>
</gene>
<keyword evidence="3" id="KW-1185">Reference proteome</keyword>
<dbReference type="EMBL" id="BJXA01000116">
    <property type="protein sequence ID" value="GEM43829.1"/>
    <property type="molecule type" value="Genomic_DNA"/>
</dbReference>
<dbReference type="AlphaFoldDB" id="A0A511MTC3"/>
<organism evidence="2 3">
    <name type="scientific">Nocardia ninae NBRC 108245</name>
    <dbReference type="NCBI Taxonomy" id="1210091"/>
    <lineage>
        <taxon>Bacteria</taxon>
        <taxon>Bacillati</taxon>
        <taxon>Actinomycetota</taxon>
        <taxon>Actinomycetes</taxon>
        <taxon>Mycobacteriales</taxon>
        <taxon>Nocardiaceae</taxon>
        <taxon>Nocardia</taxon>
    </lineage>
</organism>
<dbReference type="Proteomes" id="UP000321424">
    <property type="component" value="Unassembled WGS sequence"/>
</dbReference>
<evidence type="ECO:0000313" key="2">
    <source>
        <dbReference type="EMBL" id="GEM43829.1"/>
    </source>
</evidence>
<accession>A0A511MTC3</accession>
<name>A0A511MTC3_9NOCA</name>
<reference evidence="2 3" key="1">
    <citation type="submission" date="2019-07" db="EMBL/GenBank/DDBJ databases">
        <title>Whole genome shotgun sequence of Nocardia ninae NBRC 108245.</title>
        <authorList>
            <person name="Hosoyama A."/>
            <person name="Uohara A."/>
            <person name="Ohji S."/>
            <person name="Ichikawa N."/>
        </authorList>
    </citation>
    <scope>NUCLEOTIDE SEQUENCE [LARGE SCALE GENOMIC DNA]</scope>
    <source>
        <strain evidence="2 3">NBRC 108245</strain>
    </source>
</reference>
<evidence type="ECO:0000256" key="1">
    <source>
        <dbReference type="SAM" id="MobiDB-lite"/>
    </source>
</evidence>
<proteinExistence type="predicted"/>
<sequence>MTTDDTLRAPARIDHPARPVTAPALPMLAASSGSSPELASTTQFALITLLETRVRALVLDNRLLRAHLHHLTVALDDSLDRESAHSLCPLHERLVPSRTSFPPPLAYRSVSRCNRLTQPMRAATRSEVC</sequence>
<evidence type="ECO:0000313" key="3">
    <source>
        <dbReference type="Proteomes" id="UP000321424"/>
    </source>
</evidence>
<protein>
    <submittedName>
        <fullName evidence="2">Uncharacterized protein</fullName>
    </submittedName>
</protein>